<proteinExistence type="predicted"/>
<evidence type="ECO:0000313" key="2">
    <source>
        <dbReference type="Proteomes" id="UP000070092"/>
    </source>
</evidence>
<protein>
    <submittedName>
        <fullName evidence="1">Uncharacterized protein</fullName>
    </submittedName>
</protein>
<evidence type="ECO:0000313" key="1">
    <source>
        <dbReference type="EMBL" id="KWZ83073.1"/>
    </source>
</evidence>
<dbReference type="Proteomes" id="UP000070092">
    <property type="component" value="Unassembled WGS sequence"/>
</dbReference>
<sequence>MTGNGQAQDAKCTRWAPVMSSPAPCVSAVPAIRFGFQCSAVGLSC</sequence>
<reference evidence="1 2" key="1">
    <citation type="submission" date="2016-01" db="EMBL/GenBank/DDBJ databases">
        <authorList>
            <person name="Oliw E.H."/>
        </authorList>
    </citation>
    <scope>NUCLEOTIDE SEQUENCE [LARGE SCALE GENOMIC DNA]</scope>
    <source>
        <strain evidence="1 2">MJR8628B</strain>
    </source>
</reference>
<name>A0A133KTZ8_BIFBI</name>
<dbReference type="EMBL" id="LRPO01000002">
    <property type="protein sequence ID" value="KWZ83073.1"/>
    <property type="molecule type" value="Genomic_DNA"/>
</dbReference>
<comment type="caution">
    <text evidence="1">The sequence shown here is derived from an EMBL/GenBank/DDBJ whole genome shotgun (WGS) entry which is preliminary data.</text>
</comment>
<accession>A0A133KTZ8</accession>
<organism evidence="1 2">
    <name type="scientific">Bifidobacterium bifidum</name>
    <dbReference type="NCBI Taxonomy" id="1681"/>
    <lineage>
        <taxon>Bacteria</taxon>
        <taxon>Bacillati</taxon>
        <taxon>Actinomycetota</taxon>
        <taxon>Actinomycetes</taxon>
        <taxon>Bifidobacteriales</taxon>
        <taxon>Bifidobacteriaceae</taxon>
        <taxon>Bifidobacterium</taxon>
    </lineage>
</organism>
<gene>
    <name evidence="1" type="ORF">HMPREF3196_00059</name>
</gene>
<dbReference type="AlphaFoldDB" id="A0A133KTZ8"/>